<dbReference type="InterPro" id="IPR015797">
    <property type="entry name" value="NUDIX_hydrolase-like_dom_sf"/>
</dbReference>
<dbReference type="PROSITE" id="PS51462">
    <property type="entry name" value="NUDIX"/>
    <property type="match status" value="1"/>
</dbReference>
<organism evidence="2 3">
    <name type="scientific">Calycomorphotria hydatis</name>
    <dbReference type="NCBI Taxonomy" id="2528027"/>
    <lineage>
        <taxon>Bacteria</taxon>
        <taxon>Pseudomonadati</taxon>
        <taxon>Planctomycetota</taxon>
        <taxon>Planctomycetia</taxon>
        <taxon>Planctomycetales</taxon>
        <taxon>Planctomycetaceae</taxon>
        <taxon>Calycomorphotria</taxon>
    </lineage>
</organism>
<dbReference type="InterPro" id="IPR000086">
    <property type="entry name" value="NUDIX_hydrolase_dom"/>
</dbReference>
<reference evidence="2 3" key="1">
    <citation type="submission" date="2019-02" db="EMBL/GenBank/DDBJ databases">
        <title>Deep-cultivation of Planctomycetes and their phenomic and genomic characterization uncovers novel biology.</title>
        <authorList>
            <person name="Wiegand S."/>
            <person name="Jogler M."/>
            <person name="Boedeker C."/>
            <person name="Pinto D."/>
            <person name="Vollmers J."/>
            <person name="Rivas-Marin E."/>
            <person name="Kohn T."/>
            <person name="Peeters S.H."/>
            <person name="Heuer A."/>
            <person name="Rast P."/>
            <person name="Oberbeckmann S."/>
            <person name="Bunk B."/>
            <person name="Jeske O."/>
            <person name="Meyerdierks A."/>
            <person name="Storesund J.E."/>
            <person name="Kallscheuer N."/>
            <person name="Luecker S."/>
            <person name="Lage O.M."/>
            <person name="Pohl T."/>
            <person name="Merkel B.J."/>
            <person name="Hornburger P."/>
            <person name="Mueller R.-W."/>
            <person name="Bruemmer F."/>
            <person name="Labrenz M."/>
            <person name="Spormann A.M."/>
            <person name="Op den Camp H."/>
            <person name="Overmann J."/>
            <person name="Amann R."/>
            <person name="Jetten M.S.M."/>
            <person name="Mascher T."/>
            <person name="Medema M.H."/>
            <person name="Devos D.P."/>
            <person name="Kaster A.-K."/>
            <person name="Ovreas L."/>
            <person name="Rohde M."/>
            <person name="Galperin M.Y."/>
            <person name="Jogler C."/>
        </authorList>
    </citation>
    <scope>NUCLEOTIDE SEQUENCE [LARGE SCALE GENOMIC DNA]</scope>
    <source>
        <strain evidence="2 3">V22</strain>
    </source>
</reference>
<dbReference type="SUPFAM" id="SSF55811">
    <property type="entry name" value="Nudix"/>
    <property type="match status" value="1"/>
</dbReference>
<dbReference type="OrthoDB" id="6398375at2"/>
<evidence type="ECO:0000313" key="3">
    <source>
        <dbReference type="Proteomes" id="UP000319976"/>
    </source>
</evidence>
<gene>
    <name evidence="2" type="ORF">V22_37940</name>
</gene>
<dbReference type="AlphaFoldDB" id="A0A517TDT0"/>
<dbReference type="KEGG" id="chya:V22_37940"/>
<name>A0A517TDT0_9PLAN</name>
<feature type="domain" description="Nudix hydrolase" evidence="1">
    <location>
        <begin position="56"/>
        <end position="199"/>
    </location>
</feature>
<proteinExistence type="predicted"/>
<dbReference type="EMBL" id="CP036316">
    <property type="protein sequence ID" value="QDT66524.1"/>
    <property type="molecule type" value="Genomic_DNA"/>
</dbReference>
<evidence type="ECO:0000259" key="1">
    <source>
        <dbReference type="PROSITE" id="PS51462"/>
    </source>
</evidence>
<protein>
    <recommendedName>
        <fullName evidence="1">Nudix hydrolase domain-containing protein</fullName>
    </recommendedName>
</protein>
<dbReference type="Proteomes" id="UP000319976">
    <property type="component" value="Chromosome"/>
</dbReference>
<evidence type="ECO:0000313" key="2">
    <source>
        <dbReference type="EMBL" id="QDT66524.1"/>
    </source>
</evidence>
<dbReference type="Gene3D" id="3.90.79.10">
    <property type="entry name" value="Nucleoside Triphosphate Pyrophosphohydrolase"/>
    <property type="match status" value="1"/>
</dbReference>
<keyword evidence="3" id="KW-1185">Reference proteome</keyword>
<sequence>MAETREEHVLVVPTLLFHEVGYFQGFQPEMRPYLDTLLDPAHMHFMPRSAAEEDPSYKQLIPYCLFVCEGKIYHYTRGKSGGEDRLKAKISIGVGGHVSSDDVTSGKEPYSEGLRRELSEEVAIDSPYTEQMIGLINDDETEVGRVHLGVVHLFQIDEPKVQPLESSMTDVGFMRPEELADQFDRLETWSQICLKHVFLEPVLA</sequence>
<dbReference type="RefSeq" id="WP_145265680.1">
    <property type="nucleotide sequence ID" value="NZ_CP036316.1"/>
</dbReference>
<accession>A0A517TDT0</accession>